<organism evidence="1">
    <name type="scientific">marine sediment metagenome</name>
    <dbReference type="NCBI Taxonomy" id="412755"/>
    <lineage>
        <taxon>unclassified sequences</taxon>
        <taxon>metagenomes</taxon>
        <taxon>ecological metagenomes</taxon>
    </lineage>
</organism>
<comment type="caution">
    <text evidence="1">The sequence shown here is derived from an EMBL/GenBank/DDBJ whole genome shotgun (WGS) entry which is preliminary data.</text>
</comment>
<reference evidence="1" key="1">
    <citation type="journal article" date="2015" name="Nature">
        <title>Complex archaea that bridge the gap between prokaryotes and eukaryotes.</title>
        <authorList>
            <person name="Spang A."/>
            <person name="Saw J.H."/>
            <person name="Jorgensen S.L."/>
            <person name="Zaremba-Niedzwiedzka K."/>
            <person name="Martijn J."/>
            <person name="Lind A.E."/>
            <person name="van Eijk R."/>
            <person name="Schleper C."/>
            <person name="Guy L."/>
            <person name="Ettema T.J."/>
        </authorList>
    </citation>
    <scope>NUCLEOTIDE SEQUENCE</scope>
</reference>
<accession>A0A0F8XC91</accession>
<evidence type="ECO:0000313" key="1">
    <source>
        <dbReference type="EMBL" id="KKK58570.1"/>
    </source>
</evidence>
<sequence>MLWLEDNVPRKAIEYAMVDGKIELLGAFSNISDGSNPGWIVKVTSKRGLSWNIVILVNNTR</sequence>
<gene>
    <name evidence="1" type="ORF">LCGC14_3043070</name>
</gene>
<feature type="non-terminal residue" evidence="1">
    <location>
        <position position="61"/>
    </location>
</feature>
<proteinExistence type="predicted"/>
<dbReference type="AlphaFoldDB" id="A0A0F8XC91"/>
<protein>
    <submittedName>
        <fullName evidence="1">Uncharacterized protein</fullName>
    </submittedName>
</protein>
<name>A0A0F8XC91_9ZZZZ</name>
<dbReference type="EMBL" id="LAZR01063911">
    <property type="protein sequence ID" value="KKK58570.1"/>
    <property type="molecule type" value="Genomic_DNA"/>
</dbReference>